<organism evidence="2 3">
    <name type="scientific">Dreissena polymorpha</name>
    <name type="common">Zebra mussel</name>
    <name type="synonym">Mytilus polymorpha</name>
    <dbReference type="NCBI Taxonomy" id="45954"/>
    <lineage>
        <taxon>Eukaryota</taxon>
        <taxon>Metazoa</taxon>
        <taxon>Spiralia</taxon>
        <taxon>Lophotrochozoa</taxon>
        <taxon>Mollusca</taxon>
        <taxon>Bivalvia</taxon>
        <taxon>Autobranchia</taxon>
        <taxon>Heteroconchia</taxon>
        <taxon>Euheterodonta</taxon>
        <taxon>Imparidentia</taxon>
        <taxon>Neoheterodontei</taxon>
        <taxon>Myida</taxon>
        <taxon>Dreissenoidea</taxon>
        <taxon>Dreissenidae</taxon>
        <taxon>Dreissena</taxon>
    </lineage>
</organism>
<name>A0A9D4ETM2_DREPO</name>
<evidence type="ECO:0000256" key="1">
    <source>
        <dbReference type="SAM" id="MobiDB-lite"/>
    </source>
</evidence>
<protein>
    <submittedName>
        <fullName evidence="2">Uncharacterized protein</fullName>
    </submittedName>
</protein>
<dbReference type="Proteomes" id="UP000828390">
    <property type="component" value="Unassembled WGS sequence"/>
</dbReference>
<keyword evidence="3" id="KW-1185">Reference proteome</keyword>
<evidence type="ECO:0000313" key="3">
    <source>
        <dbReference type="Proteomes" id="UP000828390"/>
    </source>
</evidence>
<gene>
    <name evidence="2" type="ORF">DPMN_163640</name>
</gene>
<reference evidence="2" key="1">
    <citation type="journal article" date="2019" name="bioRxiv">
        <title>The Genome of the Zebra Mussel, Dreissena polymorpha: A Resource for Invasive Species Research.</title>
        <authorList>
            <person name="McCartney M.A."/>
            <person name="Auch B."/>
            <person name="Kono T."/>
            <person name="Mallez S."/>
            <person name="Zhang Y."/>
            <person name="Obille A."/>
            <person name="Becker A."/>
            <person name="Abrahante J.E."/>
            <person name="Garbe J."/>
            <person name="Badalamenti J.P."/>
            <person name="Herman A."/>
            <person name="Mangelson H."/>
            <person name="Liachko I."/>
            <person name="Sullivan S."/>
            <person name="Sone E.D."/>
            <person name="Koren S."/>
            <person name="Silverstein K.A.T."/>
            <person name="Beckman K.B."/>
            <person name="Gohl D.M."/>
        </authorList>
    </citation>
    <scope>NUCLEOTIDE SEQUENCE</scope>
    <source>
        <strain evidence="2">Duluth1</strain>
        <tissue evidence="2">Whole animal</tissue>
    </source>
</reference>
<proteinExistence type="predicted"/>
<feature type="region of interest" description="Disordered" evidence="1">
    <location>
        <begin position="30"/>
        <end position="53"/>
    </location>
</feature>
<comment type="caution">
    <text evidence="2">The sequence shown here is derived from an EMBL/GenBank/DDBJ whole genome shotgun (WGS) entry which is preliminary data.</text>
</comment>
<evidence type="ECO:0000313" key="2">
    <source>
        <dbReference type="EMBL" id="KAH3785549.1"/>
    </source>
</evidence>
<accession>A0A9D4ETM2</accession>
<reference evidence="2" key="2">
    <citation type="submission" date="2020-11" db="EMBL/GenBank/DDBJ databases">
        <authorList>
            <person name="McCartney M.A."/>
            <person name="Auch B."/>
            <person name="Kono T."/>
            <person name="Mallez S."/>
            <person name="Becker A."/>
            <person name="Gohl D.M."/>
            <person name="Silverstein K.A.T."/>
            <person name="Koren S."/>
            <person name="Bechman K.B."/>
            <person name="Herman A."/>
            <person name="Abrahante J.E."/>
            <person name="Garbe J."/>
        </authorList>
    </citation>
    <scope>NUCLEOTIDE SEQUENCE</scope>
    <source>
        <strain evidence="2">Duluth1</strain>
        <tissue evidence="2">Whole animal</tissue>
    </source>
</reference>
<dbReference type="AlphaFoldDB" id="A0A9D4ETM2"/>
<dbReference type="EMBL" id="JAIWYP010000008">
    <property type="protein sequence ID" value="KAH3785549.1"/>
    <property type="molecule type" value="Genomic_DNA"/>
</dbReference>
<sequence>MINLRTGTLFQLESVPLATPVLQGVFSLTRSKGSAGPRTDRAGPRKGRALEGQGTEPFHLGLAGALTFFTLRKSGNNYFWASETPGSWFTMIHFSLKLPHFSLSRAEGEVTSPKNWMQLLKSPARKVMLSWHNVMILTFN</sequence>